<dbReference type="AlphaFoldDB" id="A0A368GFB1"/>
<keyword evidence="1" id="KW-0472">Membrane</keyword>
<name>A0A368GFB1_ANCCA</name>
<evidence type="ECO:0008006" key="4">
    <source>
        <dbReference type="Google" id="ProtNLM"/>
    </source>
</evidence>
<dbReference type="EMBL" id="JOJR01000170">
    <property type="protein sequence ID" value="RCN43084.1"/>
    <property type="molecule type" value="Genomic_DNA"/>
</dbReference>
<proteinExistence type="predicted"/>
<organism evidence="2 3">
    <name type="scientific">Ancylostoma caninum</name>
    <name type="common">Dog hookworm</name>
    <dbReference type="NCBI Taxonomy" id="29170"/>
    <lineage>
        <taxon>Eukaryota</taxon>
        <taxon>Metazoa</taxon>
        <taxon>Ecdysozoa</taxon>
        <taxon>Nematoda</taxon>
        <taxon>Chromadorea</taxon>
        <taxon>Rhabditida</taxon>
        <taxon>Rhabditina</taxon>
        <taxon>Rhabditomorpha</taxon>
        <taxon>Strongyloidea</taxon>
        <taxon>Ancylostomatidae</taxon>
        <taxon>Ancylostomatinae</taxon>
        <taxon>Ancylostoma</taxon>
    </lineage>
</organism>
<dbReference type="GO" id="GO:0000271">
    <property type="term" value="P:polysaccharide biosynthetic process"/>
    <property type="evidence" value="ECO:0007669"/>
    <property type="project" value="TreeGrafter"/>
</dbReference>
<keyword evidence="3" id="KW-1185">Reference proteome</keyword>
<evidence type="ECO:0000256" key="1">
    <source>
        <dbReference type="SAM" id="Phobius"/>
    </source>
</evidence>
<feature type="transmembrane region" description="Helical" evidence="1">
    <location>
        <begin position="151"/>
        <end position="170"/>
    </location>
</feature>
<dbReference type="Proteomes" id="UP000252519">
    <property type="component" value="Unassembled WGS sequence"/>
</dbReference>
<accession>A0A368GFB1</accession>
<keyword evidence="1" id="KW-0812">Transmembrane</keyword>
<comment type="caution">
    <text evidence="2">The sequence shown here is derived from an EMBL/GenBank/DDBJ whole genome shotgun (WGS) entry which is preliminary data.</text>
</comment>
<feature type="non-terminal residue" evidence="2">
    <location>
        <position position="184"/>
    </location>
</feature>
<dbReference type="OrthoDB" id="92766at2759"/>
<keyword evidence="1" id="KW-1133">Transmembrane helix</keyword>
<dbReference type="InterPro" id="IPR050879">
    <property type="entry name" value="Acyltransferase_3"/>
</dbReference>
<evidence type="ECO:0000313" key="3">
    <source>
        <dbReference type="Proteomes" id="UP000252519"/>
    </source>
</evidence>
<sequence>MISTFLNRSSPNPQNSAQWFNELRVFKKWKHWIKRILPSYYLTLCSITTSIILFLPLSYREINMSSSWRAILLTSNFISGNDEQYYRKMLLSAEDLFVHTWSLSVEMQWYLIIPAIFVVQRLTTSWEKTFVAGIAGCSITFYLGADNTTAFYSIFARLWQFLCGVAAFLAQDKTVRAFTRGNKK</sequence>
<dbReference type="GO" id="GO:0016020">
    <property type="term" value="C:membrane"/>
    <property type="evidence" value="ECO:0007669"/>
    <property type="project" value="TreeGrafter"/>
</dbReference>
<dbReference type="PANTHER" id="PTHR23028:SF127">
    <property type="entry name" value="ACYL_TRANSF_3 DOMAIN-CONTAINING PROTEIN-RELATED"/>
    <property type="match status" value="1"/>
</dbReference>
<feature type="transmembrane region" description="Helical" evidence="1">
    <location>
        <begin position="40"/>
        <end position="59"/>
    </location>
</feature>
<dbReference type="PANTHER" id="PTHR23028">
    <property type="entry name" value="ACETYLTRANSFERASE"/>
    <property type="match status" value="1"/>
</dbReference>
<protein>
    <recommendedName>
        <fullName evidence="4">Acyltransferase 3 domain-containing protein</fullName>
    </recommendedName>
</protein>
<dbReference type="STRING" id="29170.A0A368GFB1"/>
<feature type="transmembrane region" description="Helical" evidence="1">
    <location>
        <begin position="129"/>
        <end position="145"/>
    </location>
</feature>
<feature type="transmembrane region" description="Helical" evidence="1">
    <location>
        <begin position="96"/>
        <end position="117"/>
    </location>
</feature>
<gene>
    <name evidence="2" type="ORF">ANCCAN_10917</name>
</gene>
<reference evidence="2 3" key="1">
    <citation type="submission" date="2014-10" db="EMBL/GenBank/DDBJ databases">
        <title>Draft genome of the hookworm Ancylostoma caninum.</title>
        <authorList>
            <person name="Mitreva M."/>
        </authorList>
    </citation>
    <scope>NUCLEOTIDE SEQUENCE [LARGE SCALE GENOMIC DNA]</scope>
    <source>
        <strain evidence="2 3">Baltimore</strain>
    </source>
</reference>
<evidence type="ECO:0000313" key="2">
    <source>
        <dbReference type="EMBL" id="RCN43084.1"/>
    </source>
</evidence>